<evidence type="ECO:0000313" key="1">
    <source>
        <dbReference type="EMBL" id="MFM9329404.1"/>
    </source>
</evidence>
<name>A0ACC7NX98_9BACL</name>
<reference evidence="1" key="1">
    <citation type="submission" date="2024-12" db="EMBL/GenBank/DDBJ databases">
        <authorList>
            <person name="Wu N."/>
        </authorList>
    </citation>
    <scope>NUCLEOTIDE SEQUENCE</scope>
    <source>
        <strain evidence="1">P15</strain>
    </source>
</reference>
<comment type="caution">
    <text evidence="1">The sequence shown here is derived from an EMBL/GenBank/DDBJ whole genome shotgun (WGS) entry which is preliminary data.</text>
</comment>
<dbReference type="Proteomes" id="UP001631969">
    <property type="component" value="Unassembled WGS sequence"/>
</dbReference>
<proteinExistence type="predicted"/>
<dbReference type="EMBL" id="JBJURJ010000008">
    <property type="protein sequence ID" value="MFM9329404.1"/>
    <property type="molecule type" value="Genomic_DNA"/>
</dbReference>
<sequence length="375" mass="45481">MKIGYHTVLLSIPIDFYTAKALFEALKICSKQYHAKHFKQEWKHISWTEFELFKDKGLRIFLKDYHYERDNQKFVYKTFEIRMNPKRLCENNQYVEVSQYEDYQAISAAFKKLLRPARQEYKQFCLNHYDPLAPKFIFDDISQYRVDRIDYCINIRIQHMKQYMELIRRADKPKTFEMSLEDNQRTKRKEPYKNAFRIENHSVVVNFYNKHHQMTQVFGNEFPRGQESEQIIRLEVQCMKRKVNNLKHYYGVADRSLLEFSNEELSEKVLLSYYEKTVGYEDYYTLQEARRFIHQSDYKRKDQERMIEVLELINLKRSVWKAREEYEDEKKKFNEALKRIKKMGINPVTIPIGWGLHELPNLLGELTVVYDPSNG</sequence>
<evidence type="ECO:0000313" key="2">
    <source>
        <dbReference type="Proteomes" id="UP001631969"/>
    </source>
</evidence>
<protein>
    <submittedName>
        <fullName evidence="1">Uncharacterized protein</fullName>
    </submittedName>
</protein>
<gene>
    <name evidence="1" type="ORF">ACI1P1_14015</name>
</gene>
<organism evidence="1 2">
    <name type="scientific">Paenibacillus mesotrionivorans</name>
    <dbReference type="NCBI Taxonomy" id="3160968"/>
    <lineage>
        <taxon>Bacteria</taxon>
        <taxon>Bacillati</taxon>
        <taxon>Bacillota</taxon>
        <taxon>Bacilli</taxon>
        <taxon>Bacillales</taxon>
        <taxon>Paenibacillaceae</taxon>
        <taxon>Paenibacillus</taxon>
    </lineage>
</organism>
<accession>A0ACC7NX98</accession>
<keyword evidence="2" id="KW-1185">Reference proteome</keyword>